<evidence type="ECO:0000313" key="3">
    <source>
        <dbReference type="Proteomes" id="UP000278807"/>
    </source>
</evidence>
<evidence type="ECO:0000313" key="4">
    <source>
        <dbReference type="WBParaSite" id="HNAJ_0001295701-mRNA-1"/>
    </source>
</evidence>
<protein>
    <submittedName>
        <fullName evidence="4">DUF4537 domain-containing protein</fullName>
    </submittedName>
</protein>
<feature type="region of interest" description="Disordered" evidence="1">
    <location>
        <begin position="245"/>
        <end position="266"/>
    </location>
</feature>
<evidence type="ECO:0000256" key="1">
    <source>
        <dbReference type="SAM" id="MobiDB-lite"/>
    </source>
</evidence>
<dbReference type="EMBL" id="UZAE01014799">
    <property type="protein sequence ID" value="VDO14479.1"/>
    <property type="molecule type" value="Genomic_DNA"/>
</dbReference>
<dbReference type="AlphaFoldDB" id="A0A0R3TYK8"/>
<feature type="region of interest" description="Disordered" evidence="1">
    <location>
        <begin position="1"/>
        <end position="54"/>
    </location>
</feature>
<evidence type="ECO:0000313" key="2">
    <source>
        <dbReference type="EMBL" id="VDO14479.1"/>
    </source>
</evidence>
<dbReference type="WBParaSite" id="HNAJ_0001295701-mRNA-1">
    <property type="protein sequence ID" value="HNAJ_0001295701-mRNA-1"/>
    <property type="gene ID" value="HNAJ_0001295701"/>
</dbReference>
<feature type="compositionally biased region" description="Basic and acidic residues" evidence="1">
    <location>
        <begin position="43"/>
        <end position="52"/>
    </location>
</feature>
<sequence>MVANSTSSNSERGKDSGRPVENGKADQPESALRKQPLPTVELPEVKKTEQRGKTRTSRLIDVAIIHKHLGIQVDCKKKNDQRVDATGNTRMAEKRLPLPSKKNPIEARNGVSEIVSNEPNNSDHDKRVPNGEGELQRKSGNLNKSLEHESGQKIRDEKHSGHKPEAQPSPDSNIVIMSSGRFIVISSEPKVAVFPPGSQIHLGDLRHHSFYTSGYNMSNDSIVIPLYYSAPVSNQTTAENKLAPENTGLEGQLPGDGPEGVVNSGLANEDLSTHTFPRGSIFAVSHDQPLILQDIQVTAIFSPNTWIYIT</sequence>
<feature type="compositionally biased region" description="Basic and acidic residues" evidence="1">
    <location>
        <begin position="145"/>
        <end position="165"/>
    </location>
</feature>
<feature type="compositionally biased region" description="Basic and acidic residues" evidence="1">
    <location>
        <begin position="121"/>
        <end position="137"/>
    </location>
</feature>
<feature type="compositionally biased region" description="Basic and acidic residues" evidence="1">
    <location>
        <begin position="11"/>
        <end position="27"/>
    </location>
</feature>
<feature type="region of interest" description="Disordered" evidence="1">
    <location>
        <begin position="81"/>
        <end position="174"/>
    </location>
</feature>
<gene>
    <name evidence="2" type="ORF">HNAJ_LOCUS12931</name>
</gene>
<feature type="compositionally biased region" description="Polar residues" evidence="1">
    <location>
        <begin position="1"/>
        <end position="10"/>
    </location>
</feature>
<reference evidence="2 3" key="2">
    <citation type="submission" date="2018-11" db="EMBL/GenBank/DDBJ databases">
        <authorList>
            <consortium name="Pathogen Informatics"/>
        </authorList>
    </citation>
    <scope>NUCLEOTIDE SEQUENCE [LARGE SCALE GENOMIC DNA]</scope>
</reference>
<organism evidence="4">
    <name type="scientific">Rodentolepis nana</name>
    <name type="common">Dwarf tapeworm</name>
    <name type="synonym">Hymenolepis nana</name>
    <dbReference type="NCBI Taxonomy" id="102285"/>
    <lineage>
        <taxon>Eukaryota</taxon>
        <taxon>Metazoa</taxon>
        <taxon>Spiralia</taxon>
        <taxon>Lophotrochozoa</taxon>
        <taxon>Platyhelminthes</taxon>
        <taxon>Cestoda</taxon>
        <taxon>Eucestoda</taxon>
        <taxon>Cyclophyllidea</taxon>
        <taxon>Hymenolepididae</taxon>
        <taxon>Rodentolepis</taxon>
    </lineage>
</organism>
<keyword evidence="3" id="KW-1185">Reference proteome</keyword>
<proteinExistence type="predicted"/>
<reference evidence="4" key="1">
    <citation type="submission" date="2017-02" db="UniProtKB">
        <authorList>
            <consortium name="WormBaseParasite"/>
        </authorList>
    </citation>
    <scope>IDENTIFICATION</scope>
</reference>
<accession>A0A0R3TYK8</accession>
<dbReference type="Proteomes" id="UP000278807">
    <property type="component" value="Unassembled WGS sequence"/>
</dbReference>
<name>A0A0R3TYK8_RODNA</name>